<keyword evidence="2" id="KW-0238">DNA-binding</keyword>
<evidence type="ECO:0000313" key="6">
    <source>
        <dbReference type="Proteomes" id="UP000317894"/>
    </source>
</evidence>
<reference evidence="5 6" key="1">
    <citation type="submission" date="2019-07" db="EMBL/GenBank/DDBJ databases">
        <title>Novel species isolated from glacier.</title>
        <authorList>
            <person name="Liu Q."/>
            <person name="Xin Y.-H."/>
        </authorList>
    </citation>
    <scope>NUCLEOTIDE SEQUENCE [LARGE SCALE GENOMIC DNA]</scope>
    <source>
        <strain evidence="5 6">LB1R16</strain>
    </source>
</reference>
<sequence length="116" mass="12403">MTDTAVDPRLAAIAALLKASDAVAAPAAAPVTLGEHIVEAARVPARHREALLKLTPAELTCMRFLGWGRANPDIATLLMISENTVRVHFGNVCRKLELDGMRELAALAGLLFYPSD</sequence>
<feature type="domain" description="HTH luxR-type" evidence="4">
    <location>
        <begin position="47"/>
        <end position="112"/>
    </location>
</feature>
<dbReference type="InterPro" id="IPR000792">
    <property type="entry name" value="Tscrpt_reg_LuxR_C"/>
</dbReference>
<comment type="caution">
    <text evidence="5">The sequence shown here is derived from an EMBL/GenBank/DDBJ whole genome shotgun (WGS) entry which is preliminary data.</text>
</comment>
<dbReference type="AlphaFoldDB" id="A0A552UGL8"/>
<dbReference type="Proteomes" id="UP000317894">
    <property type="component" value="Unassembled WGS sequence"/>
</dbReference>
<dbReference type="CDD" id="cd06170">
    <property type="entry name" value="LuxR_C_like"/>
    <property type="match status" value="1"/>
</dbReference>
<organism evidence="5 6">
    <name type="scientific">Glacieibacterium frigidum</name>
    <dbReference type="NCBI Taxonomy" id="2593303"/>
    <lineage>
        <taxon>Bacteria</taxon>
        <taxon>Pseudomonadati</taxon>
        <taxon>Pseudomonadota</taxon>
        <taxon>Alphaproteobacteria</taxon>
        <taxon>Sphingomonadales</taxon>
        <taxon>Sphingosinicellaceae</taxon>
        <taxon>Glacieibacterium</taxon>
    </lineage>
</organism>
<dbReference type="PANTHER" id="PTHR44688">
    <property type="entry name" value="DNA-BINDING TRANSCRIPTIONAL ACTIVATOR DEVR_DOSR"/>
    <property type="match status" value="1"/>
</dbReference>
<dbReference type="Pfam" id="PF00196">
    <property type="entry name" value="GerE"/>
    <property type="match status" value="1"/>
</dbReference>
<evidence type="ECO:0000259" key="4">
    <source>
        <dbReference type="PROSITE" id="PS50043"/>
    </source>
</evidence>
<dbReference type="PANTHER" id="PTHR44688:SF16">
    <property type="entry name" value="DNA-BINDING TRANSCRIPTIONAL ACTIVATOR DEVR_DOSR"/>
    <property type="match status" value="1"/>
</dbReference>
<dbReference type="InterPro" id="IPR016032">
    <property type="entry name" value="Sig_transdc_resp-reg_C-effctor"/>
</dbReference>
<keyword evidence="3" id="KW-0804">Transcription</keyword>
<keyword evidence="1" id="KW-0805">Transcription regulation</keyword>
<protein>
    <submittedName>
        <fullName evidence="5">Helix-turn-helix transcriptional regulator</fullName>
    </submittedName>
</protein>
<dbReference type="SUPFAM" id="SSF46894">
    <property type="entry name" value="C-terminal effector domain of the bipartite response regulators"/>
    <property type="match status" value="1"/>
</dbReference>
<dbReference type="PRINTS" id="PR00038">
    <property type="entry name" value="HTHLUXR"/>
</dbReference>
<evidence type="ECO:0000256" key="3">
    <source>
        <dbReference type="ARBA" id="ARBA00023163"/>
    </source>
</evidence>
<dbReference type="GO" id="GO:0003677">
    <property type="term" value="F:DNA binding"/>
    <property type="evidence" value="ECO:0007669"/>
    <property type="project" value="UniProtKB-KW"/>
</dbReference>
<keyword evidence="6" id="KW-1185">Reference proteome</keyword>
<dbReference type="GO" id="GO:0006355">
    <property type="term" value="P:regulation of DNA-templated transcription"/>
    <property type="evidence" value="ECO:0007669"/>
    <property type="project" value="InterPro"/>
</dbReference>
<dbReference type="EMBL" id="VJWA01000001">
    <property type="protein sequence ID" value="TRW17360.1"/>
    <property type="molecule type" value="Genomic_DNA"/>
</dbReference>
<dbReference type="PROSITE" id="PS50043">
    <property type="entry name" value="HTH_LUXR_2"/>
    <property type="match status" value="1"/>
</dbReference>
<accession>A0A552UGL8</accession>
<evidence type="ECO:0000256" key="2">
    <source>
        <dbReference type="ARBA" id="ARBA00023125"/>
    </source>
</evidence>
<dbReference type="InterPro" id="IPR036388">
    <property type="entry name" value="WH-like_DNA-bd_sf"/>
</dbReference>
<evidence type="ECO:0000313" key="5">
    <source>
        <dbReference type="EMBL" id="TRW17360.1"/>
    </source>
</evidence>
<dbReference type="SMART" id="SM00421">
    <property type="entry name" value="HTH_LUXR"/>
    <property type="match status" value="1"/>
</dbReference>
<dbReference type="RefSeq" id="WP_143554905.1">
    <property type="nucleotide sequence ID" value="NZ_VJWA01000001.1"/>
</dbReference>
<gene>
    <name evidence="5" type="ORF">FMM06_04075</name>
</gene>
<name>A0A552UGL8_9SPHN</name>
<evidence type="ECO:0000256" key="1">
    <source>
        <dbReference type="ARBA" id="ARBA00023015"/>
    </source>
</evidence>
<dbReference type="Gene3D" id="1.10.10.10">
    <property type="entry name" value="Winged helix-like DNA-binding domain superfamily/Winged helix DNA-binding domain"/>
    <property type="match status" value="1"/>
</dbReference>
<proteinExistence type="predicted"/>
<dbReference type="OrthoDB" id="9807052at2"/>
<dbReference type="PROSITE" id="PS00622">
    <property type="entry name" value="HTH_LUXR_1"/>
    <property type="match status" value="1"/>
</dbReference>